<accession>A0A0K2U9S1</accession>
<sequence>MSHLTTTMDPTLPTSLYTCGPSTQKQTRMIFLKIEYGLHLYSDTNSYCQFLSTNLNNRSKIDFKYFYETLAVSGASA</sequence>
<evidence type="ECO:0000313" key="1">
    <source>
        <dbReference type="EMBL" id="CDW34974.1"/>
    </source>
</evidence>
<proteinExistence type="predicted"/>
<dbReference type="AlphaFoldDB" id="A0A0K2U9S1"/>
<name>A0A0K2U9S1_LEPSM</name>
<feature type="non-terminal residue" evidence="1">
    <location>
        <position position="77"/>
    </location>
</feature>
<reference evidence="1" key="1">
    <citation type="submission" date="2014-05" db="EMBL/GenBank/DDBJ databases">
        <authorList>
            <person name="Chronopoulou M."/>
        </authorList>
    </citation>
    <scope>NUCLEOTIDE SEQUENCE</scope>
    <source>
        <tissue evidence="1">Whole organism</tissue>
    </source>
</reference>
<dbReference type="EMBL" id="HACA01017613">
    <property type="protein sequence ID" value="CDW34974.1"/>
    <property type="molecule type" value="Transcribed_RNA"/>
</dbReference>
<protein>
    <submittedName>
        <fullName evidence="1">Uncharacterized protein</fullName>
    </submittedName>
</protein>
<organism evidence="1">
    <name type="scientific">Lepeophtheirus salmonis</name>
    <name type="common">Salmon louse</name>
    <name type="synonym">Caligus salmonis</name>
    <dbReference type="NCBI Taxonomy" id="72036"/>
    <lineage>
        <taxon>Eukaryota</taxon>
        <taxon>Metazoa</taxon>
        <taxon>Ecdysozoa</taxon>
        <taxon>Arthropoda</taxon>
        <taxon>Crustacea</taxon>
        <taxon>Multicrustacea</taxon>
        <taxon>Hexanauplia</taxon>
        <taxon>Copepoda</taxon>
        <taxon>Siphonostomatoida</taxon>
        <taxon>Caligidae</taxon>
        <taxon>Lepeophtheirus</taxon>
    </lineage>
</organism>